<comment type="caution">
    <text evidence="2">The sequence shown here is derived from an EMBL/GenBank/DDBJ whole genome shotgun (WGS) entry which is preliminary data.</text>
</comment>
<evidence type="ECO:0000313" key="2">
    <source>
        <dbReference type="EMBL" id="KAK2956853.1"/>
    </source>
</evidence>
<organism evidence="2 3">
    <name type="scientific">Blattamonas nauphoetae</name>
    <dbReference type="NCBI Taxonomy" id="2049346"/>
    <lineage>
        <taxon>Eukaryota</taxon>
        <taxon>Metamonada</taxon>
        <taxon>Preaxostyla</taxon>
        <taxon>Oxymonadida</taxon>
        <taxon>Blattamonas</taxon>
    </lineage>
</organism>
<keyword evidence="3" id="KW-1185">Reference proteome</keyword>
<sequence length="982" mass="109912">MCSKSESCDCDFDEETRGSADSVGEISSSSCNSSSRSKVVDFVQRILFPFLILRQHHLLVLIDSLFPTTFPDFAVPPLGILSSLLPFASLCDAESHSMQAVCWNCLASFFARDEIDSLLDPSSAPLLRSLHAKVVSILEVVCESTTMRVCDEHNRMKSSYGGLDDLVGPLLRFCGGFVKCLESSARLATLLRLLVAVENESHLELALKAVQSMLASHPSLASSFFSGSIPFRTNKKGEPGSTWIVDVLLDLASIHERSVPLHVAVLALFSFCPVSLLQRHFSSLLHILLTSPPSFLDPSIQSKFRTFLVAWTSAVRPPPTKSYRRHRRHHRYSYRCYDSELKPNIPSEIAVNTLPIQLLLSRVDVLEISESDFPFHLSWINRLDEVDSNEIAHRLVPTLIRVLRCHNSFESFFSIERCLSLIQSTTFRADRIPSVASDFGELFALRVMTEIDKKSSFLPPSRFFFFKLPRNPIFLVAEGLEDRMETDLQAEELEPERGMSCNWAETSKHRVGAQSITGVKSREDISSKFVALVNNVKSGWTLDAGTTTDACSFLEKDLTGFRGFSTPQSVLVDLIPTPDQPCRGFAEHAVALLMSGNTKLVGSTLTLVNTTLGNCSSDLHFLFVESDFMALLPSALFESPSPLLDEHRVVWTNIVTWCLSCSSVSFSRHVADKENISVSTIRQTVFDKLIEPLMPFWTGVCRNRYRMMDDPESTFADDAIFVVVACQPGGYELFGVLRHDDVAVRSKELLVNLLWEGLSDEIDLFFEFNPEEPNFDVVAFYFLQTMGGNISSPFVKVAPQVPIEAKQEAKDKFTVTIEKRPHLRGIGMKTMATMENVSAKAVELWSKEFGPRMCEPKALYPGSYGITVMLSDKPESEFEYWAVIPVSDDEAVIPDGMEVIYVKDQVQAEVPTTLDKLQEAYGTTVCDGRLVLPSIEKKEFLRFLATHKWITHSLFAFFNVYLELKSYLSISGIANVPKLLSH</sequence>
<feature type="compositionally biased region" description="Low complexity" evidence="1">
    <location>
        <begin position="22"/>
        <end position="33"/>
    </location>
</feature>
<name>A0ABQ9XZB7_9EUKA</name>
<protein>
    <recommendedName>
        <fullName evidence="4">Adaptor-related protein complex 5 beta subunit</fullName>
    </recommendedName>
</protein>
<dbReference type="Proteomes" id="UP001281761">
    <property type="component" value="Unassembled WGS sequence"/>
</dbReference>
<dbReference type="EMBL" id="JARBJD010000051">
    <property type="protein sequence ID" value="KAK2956853.1"/>
    <property type="molecule type" value="Genomic_DNA"/>
</dbReference>
<proteinExistence type="predicted"/>
<reference evidence="2 3" key="1">
    <citation type="journal article" date="2022" name="bioRxiv">
        <title>Genomics of Preaxostyla Flagellates Illuminates Evolutionary Transitions and the Path Towards Mitochondrial Loss.</title>
        <authorList>
            <person name="Novak L.V.F."/>
            <person name="Treitli S.C."/>
            <person name="Pyrih J."/>
            <person name="Halakuc P."/>
            <person name="Pipaliya S.V."/>
            <person name="Vacek V."/>
            <person name="Brzon O."/>
            <person name="Soukal P."/>
            <person name="Eme L."/>
            <person name="Dacks J.B."/>
            <person name="Karnkowska A."/>
            <person name="Elias M."/>
            <person name="Hampl V."/>
        </authorList>
    </citation>
    <scope>NUCLEOTIDE SEQUENCE [LARGE SCALE GENOMIC DNA]</scope>
    <source>
        <strain evidence="2">NAU3</strain>
        <tissue evidence="2">Gut</tissue>
    </source>
</reference>
<evidence type="ECO:0008006" key="4">
    <source>
        <dbReference type="Google" id="ProtNLM"/>
    </source>
</evidence>
<gene>
    <name evidence="2" type="ORF">BLNAU_8130</name>
</gene>
<accession>A0ABQ9XZB7</accession>
<feature type="region of interest" description="Disordered" evidence="1">
    <location>
        <begin position="12"/>
        <end position="33"/>
    </location>
</feature>
<evidence type="ECO:0000256" key="1">
    <source>
        <dbReference type="SAM" id="MobiDB-lite"/>
    </source>
</evidence>
<evidence type="ECO:0000313" key="3">
    <source>
        <dbReference type="Proteomes" id="UP001281761"/>
    </source>
</evidence>